<proteinExistence type="predicted"/>
<evidence type="ECO:0000313" key="2">
    <source>
        <dbReference type="Proteomes" id="UP000253090"/>
    </source>
</evidence>
<dbReference type="EMBL" id="QPJW01000001">
    <property type="protein sequence ID" value="RCX23849.1"/>
    <property type="molecule type" value="Genomic_DNA"/>
</dbReference>
<reference evidence="1 2" key="1">
    <citation type="submission" date="2018-07" db="EMBL/GenBank/DDBJ databases">
        <title>Genomic Encyclopedia of Type Strains, Phase III (KMG-III): the genomes of soil and plant-associated and newly described type strains.</title>
        <authorList>
            <person name="Whitman W."/>
        </authorList>
    </citation>
    <scope>NUCLEOTIDE SEQUENCE [LARGE SCALE GENOMIC DNA]</scope>
    <source>
        <strain evidence="1 2">CECT 8333</strain>
    </source>
</reference>
<dbReference type="AlphaFoldDB" id="A0A369BQF0"/>
<dbReference type="Proteomes" id="UP000253090">
    <property type="component" value="Unassembled WGS sequence"/>
</dbReference>
<organism evidence="1 2">
    <name type="scientific">Fontibacillus phaseoli</name>
    <dbReference type="NCBI Taxonomy" id="1416533"/>
    <lineage>
        <taxon>Bacteria</taxon>
        <taxon>Bacillati</taxon>
        <taxon>Bacillota</taxon>
        <taxon>Bacilli</taxon>
        <taxon>Bacillales</taxon>
        <taxon>Paenibacillaceae</taxon>
        <taxon>Fontibacillus</taxon>
    </lineage>
</organism>
<evidence type="ECO:0000313" key="1">
    <source>
        <dbReference type="EMBL" id="RCX23849.1"/>
    </source>
</evidence>
<name>A0A369BQF0_9BACL</name>
<protein>
    <submittedName>
        <fullName evidence="1">Putative nucleic-acid-binding Zn-ribbon protein</fullName>
    </submittedName>
</protein>
<dbReference type="RefSeq" id="WP_245954540.1">
    <property type="nucleotide sequence ID" value="NZ_QPJW01000001.1"/>
</dbReference>
<dbReference type="InterPro" id="IPR018652">
    <property type="entry name" value="DUF2082_NA-bd_Znr"/>
</dbReference>
<dbReference type="Pfam" id="PF09855">
    <property type="entry name" value="Zn_ribbon_13"/>
    <property type="match status" value="1"/>
</dbReference>
<comment type="caution">
    <text evidence="1">The sequence shown here is derived from an EMBL/GenBank/DDBJ whole genome shotgun (WGS) entry which is preliminary data.</text>
</comment>
<sequence>MLECPWCNREIEIKHGRCPECHRKLYEVSGKDFETVSYEDDGEDTMNFVMYNDDSLNDLSVEQMIENRFKCSKCGETECKVREVAMTGIGLSKLLDIQHRHYLFVSCTTCGSVEVYDPDILHGIKAGRAGTIMDILFGGG</sequence>
<keyword evidence="2" id="KW-1185">Reference proteome</keyword>
<gene>
    <name evidence="1" type="ORF">DFP94_1011453</name>
</gene>
<accession>A0A369BQF0</accession>